<evidence type="ECO:0000256" key="6">
    <source>
        <dbReference type="ARBA" id="ARBA00022801"/>
    </source>
</evidence>
<dbReference type="EMBL" id="DVMR01000044">
    <property type="protein sequence ID" value="HIU43708.1"/>
    <property type="molecule type" value="Genomic_DNA"/>
</dbReference>
<dbReference type="InterPro" id="IPR015797">
    <property type="entry name" value="NUDIX_hydrolase-like_dom_sf"/>
</dbReference>
<proteinExistence type="inferred from homology"/>
<comment type="caution">
    <text evidence="11">The sequence shown here is derived from an EMBL/GenBank/DDBJ whole genome shotgun (WGS) entry which is preliminary data.</text>
</comment>
<feature type="domain" description="Nudix hydrolase" evidence="10">
    <location>
        <begin position="147"/>
        <end position="275"/>
    </location>
</feature>
<evidence type="ECO:0000313" key="11">
    <source>
        <dbReference type="EMBL" id="HIU43708.1"/>
    </source>
</evidence>
<dbReference type="InterPro" id="IPR015376">
    <property type="entry name" value="Znr_NADH_PPase"/>
</dbReference>
<dbReference type="PANTHER" id="PTHR42904:SF6">
    <property type="entry name" value="NAD-CAPPED RNA HYDROLASE NUDT12"/>
    <property type="match status" value="1"/>
</dbReference>
<dbReference type="PROSITE" id="PS51462">
    <property type="entry name" value="NUDIX"/>
    <property type="match status" value="1"/>
</dbReference>
<organism evidence="11 12">
    <name type="scientific">Candidatus Ventrousia excrementavium</name>
    <dbReference type="NCBI Taxonomy" id="2840961"/>
    <lineage>
        <taxon>Bacteria</taxon>
        <taxon>Bacillati</taxon>
        <taxon>Bacillota</taxon>
        <taxon>Clostridia</taxon>
        <taxon>Eubacteriales</taxon>
        <taxon>Clostridiaceae</taxon>
        <taxon>Clostridiaceae incertae sedis</taxon>
        <taxon>Candidatus Ventrousia</taxon>
    </lineage>
</organism>
<dbReference type="GO" id="GO:0019677">
    <property type="term" value="P:NAD+ catabolic process"/>
    <property type="evidence" value="ECO:0007669"/>
    <property type="project" value="TreeGrafter"/>
</dbReference>
<dbReference type="EC" id="3.6.1.22" evidence="4"/>
<accession>A0A9D1LK70</accession>
<dbReference type="PROSITE" id="PS00893">
    <property type="entry name" value="NUDIX_BOX"/>
    <property type="match status" value="1"/>
</dbReference>
<evidence type="ECO:0000256" key="1">
    <source>
        <dbReference type="ARBA" id="ARBA00001946"/>
    </source>
</evidence>
<comment type="cofactor">
    <cofactor evidence="2">
        <name>Zn(2+)</name>
        <dbReference type="ChEBI" id="CHEBI:29105"/>
    </cofactor>
</comment>
<keyword evidence="6 11" id="KW-0378">Hydrolase</keyword>
<evidence type="ECO:0000256" key="4">
    <source>
        <dbReference type="ARBA" id="ARBA00012381"/>
    </source>
</evidence>
<evidence type="ECO:0000259" key="10">
    <source>
        <dbReference type="PROSITE" id="PS51462"/>
    </source>
</evidence>
<reference evidence="11" key="2">
    <citation type="journal article" date="2021" name="PeerJ">
        <title>Extensive microbial diversity within the chicken gut microbiome revealed by metagenomics and culture.</title>
        <authorList>
            <person name="Gilroy R."/>
            <person name="Ravi A."/>
            <person name="Getino M."/>
            <person name="Pursley I."/>
            <person name="Horton D.L."/>
            <person name="Alikhan N.F."/>
            <person name="Baker D."/>
            <person name="Gharbi K."/>
            <person name="Hall N."/>
            <person name="Watson M."/>
            <person name="Adriaenssens E.M."/>
            <person name="Foster-Nyarko E."/>
            <person name="Jarju S."/>
            <person name="Secka A."/>
            <person name="Antonio M."/>
            <person name="Oren A."/>
            <person name="Chaudhuri R.R."/>
            <person name="La Ragione R."/>
            <person name="Hildebrand F."/>
            <person name="Pallen M.J."/>
        </authorList>
    </citation>
    <scope>NUCLEOTIDE SEQUENCE</scope>
    <source>
        <strain evidence="11">CHK191-8634</strain>
    </source>
</reference>
<dbReference type="Gene3D" id="3.90.79.20">
    <property type="match status" value="1"/>
</dbReference>
<comment type="cofactor">
    <cofactor evidence="1">
        <name>Mg(2+)</name>
        <dbReference type="ChEBI" id="CHEBI:18420"/>
    </cofactor>
</comment>
<dbReference type="GO" id="GO:0006742">
    <property type="term" value="P:NADP+ catabolic process"/>
    <property type="evidence" value="ECO:0007669"/>
    <property type="project" value="TreeGrafter"/>
</dbReference>
<dbReference type="Proteomes" id="UP000824073">
    <property type="component" value="Unassembled WGS sequence"/>
</dbReference>
<reference evidence="11" key="1">
    <citation type="submission" date="2020-10" db="EMBL/GenBank/DDBJ databases">
        <authorList>
            <person name="Gilroy R."/>
        </authorList>
    </citation>
    <scope>NUCLEOTIDE SEQUENCE</scope>
    <source>
        <strain evidence="11">CHK191-8634</strain>
    </source>
</reference>
<comment type="similarity">
    <text evidence="3">Belongs to the Nudix hydrolase family. NudC subfamily.</text>
</comment>
<protein>
    <recommendedName>
        <fullName evidence="4">NAD(+) diphosphatase</fullName>
        <ecNumber evidence="4">3.6.1.22</ecNumber>
    </recommendedName>
</protein>
<dbReference type="InterPro" id="IPR050241">
    <property type="entry name" value="NAD-cap_RNA_hydrolase_NudC"/>
</dbReference>
<evidence type="ECO:0000256" key="5">
    <source>
        <dbReference type="ARBA" id="ARBA00022723"/>
    </source>
</evidence>
<evidence type="ECO:0000256" key="2">
    <source>
        <dbReference type="ARBA" id="ARBA00001947"/>
    </source>
</evidence>
<comment type="catalytic activity">
    <reaction evidence="9">
        <text>a 5'-end NAD(+)-phospho-ribonucleoside in mRNA + H2O = a 5'-end phospho-adenosine-phospho-ribonucleoside in mRNA + beta-nicotinamide D-ribonucleotide + 2 H(+)</text>
        <dbReference type="Rhea" id="RHEA:60876"/>
        <dbReference type="Rhea" id="RHEA-COMP:15698"/>
        <dbReference type="Rhea" id="RHEA-COMP:15719"/>
        <dbReference type="ChEBI" id="CHEBI:14649"/>
        <dbReference type="ChEBI" id="CHEBI:15377"/>
        <dbReference type="ChEBI" id="CHEBI:15378"/>
        <dbReference type="ChEBI" id="CHEBI:144029"/>
        <dbReference type="ChEBI" id="CHEBI:144051"/>
    </reaction>
    <physiologicalReaction direction="left-to-right" evidence="9">
        <dbReference type="Rhea" id="RHEA:60877"/>
    </physiologicalReaction>
</comment>
<dbReference type="GO" id="GO:0005829">
    <property type="term" value="C:cytosol"/>
    <property type="evidence" value="ECO:0007669"/>
    <property type="project" value="TreeGrafter"/>
</dbReference>
<evidence type="ECO:0000256" key="8">
    <source>
        <dbReference type="ARBA" id="ARBA00023027"/>
    </source>
</evidence>
<gene>
    <name evidence="11" type="primary">nudC</name>
    <name evidence="11" type="ORF">IAB67_05355</name>
</gene>
<keyword evidence="8" id="KW-0520">NAD</keyword>
<dbReference type="InterPro" id="IPR049734">
    <property type="entry name" value="NudC-like_C"/>
</dbReference>
<dbReference type="PANTHER" id="PTHR42904">
    <property type="entry name" value="NUDIX HYDROLASE, NUDC SUBFAMILY"/>
    <property type="match status" value="1"/>
</dbReference>
<evidence type="ECO:0000256" key="3">
    <source>
        <dbReference type="ARBA" id="ARBA00009595"/>
    </source>
</evidence>
<dbReference type="Gene3D" id="3.90.79.10">
    <property type="entry name" value="Nucleoside Triphosphate Pyrophosphohydrolase"/>
    <property type="match status" value="1"/>
</dbReference>
<dbReference type="Pfam" id="PF00293">
    <property type="entry name" value="NUDIX"/>
    <property type="match status" value="1"/>
</dbReference>
<keyword evidence="7" id="KW-0460">Magnesium</keyword>
<dbReference type="Pfam" id="PF09297">
    <property type="entry name" value="Zn_ribbon_NUD"/>
    <property type="match status" value="1"/>
</dbReference>
<dbReference type="SUPFAM" id="SSF55811">
    <property type="entry name" value="Nudix"/>
    <property type="match status" value="1"/>
</dbReference>
<name>A0A9D1LK70_9CLOT</name>
<evidence type="ECO:0000313" key="12">
    <source>
        <dbReference type="Proteomes" id="UP000824073"/>
    </source>
</evidence>
<dbReference type="CDD" id="cd03429">
    <property type="entry name" value="NUDIX_NADH_pyrophosphatase_Nudt13"/>
    <property type="match status" value="1"/>
</dbReference>
<dbReference type="GO" id="GO:0035529">
    <property type="term" value="F:NADH pyrophosphatase activity"/>
    <property type="evidence" value="ECO:0007669"/>
    <property type="project" value="TreeGrafter"/>
</dbReference>
<dbReference type="NCBIfam" id="NF001299">
    <property type="entry name" value="PRK00241.1"/>
    <property type="match status" value="1"/>
</dbReference>
<dbReference type="AlphaFoldDB" id="A0A9D1LK70"/>
<evidence type="ECO:0000256" key="9">
    <source>
        <dbReference type="ARBA" id="ARBA00023679"/>
    </source>
</evidence>
<evidence type="ECO:0000256" key="7">
    <source>
        <dbReference type="ARBA" id="ARBA00022842"/>
    </source>
</evidence>
<sequence>MIQDIAPHRYDNAYRPRPPKSGDRVFFYQDTHTLLSRATGHSFTWDEVQALTDASQLPVTYLFAIDSTGFHWCHVLPQAVLDAAVTAANSDFRRMEPGWLAFACITASQLHGWYHDHQFCGRCGTPTRADTVERAMRCPACGNLVYPTIAPAVIVAVTHGDRLLLTKYARSMNARNYALIAGFNEIGEPLEDTVRREVMEEVGLPVKNIRFYKSQPWSFSGSLLAGFYCDLDTDDETVTLQQDELGEGTWFDRADLPKGESTISLTQEMIERFRQGPV</sequence>
<dbReference type="GO" id="GO:0046872">
    <property type="term" value="F:metal ion binding"/>
    <property type="evidence" value="ECO:0007669"/>
    <property type="project" value="UniProtKB-KW"/>
</dbReference>
<keyword evidence="5" id="KW-0479">Metal-binding</keyword>
<dbReference type="InterPro" id="IPR020084">
    <property type="entry name" value="NUDIX_hydrolase_CS"/>
</dbReference>
<dbReference type="InterPro" id="IPR000086">
    <property type="entry name" value="NUDIX_hydrolase_dom"/>
</dbReference>